<accession>A0A418FCT9</accession>
<dbReference type="VEuPathDB" id="FungiDB:H257_15618"/>
<evidence type="ECO:0000313" key="13">
    <source>
        <dbReference type="Proteomes" id="UP000285430"/>
    </source>
</evidence>
<dbReference type="InterPro" id="IPR020058">
    <property type="entry name" value="Glu/Gln-tRNA-synth_Ib_cat-dom"/>
</dbReference>
<evidence type="ECO:0000256" key="9">
    <source>
        <dbReference type="RuleBase" id="RU363037"/>
    </source>
</evidence>
<gene>
    <name evidence="12" type="ORF">DYB37_000554</name>
</gene>
<keyword evidence="5 9" id="KW-0067">ATP-binding</keyword>
<evidence type="ECO:0000256" key="6">
    <source>
        <dbReference type="ARBA" id="ARBA00022917"/>
    </source>
</evidence>
<feature type="domain" description="OTU" evidence="11">
    <location>
        <begin position="26"/>
        <end position="185"/>
    </location>
</feature>
<dbReference type="GO" id="GO:0005739">
    <property type="term" value="C:mitochondrion"/>
    <property type="evidence" value="ECO:0007669"/>
    <property type="project" value="TreeGrafter"/>
</dbReference>
<dbReference type="CDD" id="cd00808">
    <property type="entry name" value="GluRS_core"/>
    <property type="match status" value="1"/>
</dbReference>
<dbReference type="InterPro" id="IPR049940">
    <property type="entry name" value="GluQ/Sye"/>
</dbReference>
<dbReference type="InterPro" id="IPR003323">
    <property type="entry name" value="OTU_dom"/>
</dbReference>
<comment type="caution">
    <text evidence="12">The sequence shown here is derived from an EMBL/GenBank/DDBJ whole genome shotgun (WGS) entry which is preliminary data.</text>
</comment>
<name>A0A418FCT9_APHAT</name>
<dbReference type="InterPro" id="IPR004527">
    <property type="entry name" value="Glu-tRNA-ligase_bac/mito"/>
</dbReference>
<dbReference type="InterPro" id="IPR000924">
    <property type="entry name" value="Glu/Gln-tRNA-synth"/>
</dbReference>
<evidence type="ECO:0000256" key="1">
    <source>
        <dbReference type="ARBA" id="ARBA00007894"/>
    </source>
</evidence>
<dbReference type="GO" id="GO:0006424">
    <property type="term" value="P:glutamyl-tRNA aminoacylation"/>
    <property type="evidence" value="ECO:0007669"/>
    <property type="project" value="InterPro"/>
</dbReference>
<dbReference type="PANTHER" id="PTHR43311:SF2">
    <property type="entry name" value="GLUTAMATE--TRNA LIGASE, MITOCHONDRIAL-RELATED"/>
    <property type="match status" value="1"/>
</dbReference>
<dbReference type="VEuPathDB" id="FungiDB:H257_11923"/>
<evidence type="ECO:0000256" key="2">
    <source>
        <dbReference type="ARBA" id="ARBA00012835"/>
    </source>
</evidence>
<dbReference type="Gene3D" id="3.40.50.620">
    <property type="entry name" value="HUPs"/>
    <property type="match status" value="2"/>
</dbReference>
<keyword evidence="4 9" id="KW-0547">Nucleotide-binding</keyword>
<dbReference type="PROSITE" id="PS00178">
    <property type="entry name" value="AA_TRNA_LIGASE_I"/>
    <property type="match status" value="1"/>
</dbReference>
<dbReference type="InterPro" id="IPR014729">
    <property type="entry name" value="Rossmann-like_a/b/a_fold"/>
</dbReference>
<dbReference type="InterPro" id="IPR001412">
    <property type="entry name" value="aa-tRNA-synth_I_CS"/>
</dbReference>
<dbReference type="Gene3D" id="3.90.70.80">
    <property type="match status" value="1"/>
</dbReference>
<evidence type="ECO:0000256" key="7">
    <source>
        <dbReference type="ARBA" id="ARBA00023146"/>
    </source>
</evidence>
<dbReference type="EC" id="6.1.1.17" evidence="2"/>
<comment type="similarity">
    <text evidence="1">Belongs to the class-I aminoacyl-tRNA synthetase family. Glutamate--tRNA ligase type 1 subfamily.</text>
</comment>
<dbReference type="SUPFAM" id="SSF48163">
    <property type="entry name" value="An anticodon-binding domain of class I aminoacyl-tRNA synthetases"/>
    <property type="match status" value="1"/>
</dbReference>
<dbReference type="PRINTS" id="PR00987">
    <property type="entry name" value="TRNASYNTHGLU"/>
</dbReference>
<evidence type="ECO:0000256" key="10">
    <source>
        <dbReference type="SAM" id="MobiDB-lite"/>
    </source>
</evidence>
<dbReference type="GO" id="GO:0000049">
    <property type="term" value="F:tRNA binding"/>
    <property type="evidence" value="ECO:0007669"/>
    <property type="project" value="InterPro"/>
</dbReference>
<dbReference type="SUPFAM" id="SSF52374">
    <property type="entry name" value="Nucleotidylyl transferase"/>
    <property type="match status" value="1"/>
</dbReference>
<dbReference type="PANTHER" id="PTHR43311">
    <property type="entry name" value="GLUTAMATE--TRNA LIGASE"/>
    <property type="match status" value="1"/>
</dbReference>
<dbReference type="InterPro" id="IPR020751">
    <property type="entry name" value="aa-tRNA-synth_I_codon-bd_sub2"/>
</dbReference>
<keyword evidence="3 9" id="KW-0436">Ligase</keyword>
<dbReference type="EMBL" id="QUTH01002146">
    <property type="protein sequence ID" value="RHZ27487.1"/>
    <property type="molecule type" value="Genomic_DNA"/>
</dbReference>
<dbReference type="CDD" id="cd22744">
    <property type="entry name" value="OTU"/>
    <property type="match status" value="1"/>
</dbReference>
<evidence type="ECO:0000256" key="8">
    <source>
        <dbReference type="ARBA" id="ARBA00030865"/>
    </source>
</evidence>
<dbReference type="VEuPathDB" id="FungiDB:H257_19412"/>
<dbReference type="Proteomes" id="UP000285430">
    <property type="component" value="Unassembled WGS sequence"/>
</dbReference>
<organism evidence="12 13">
    <name type="scientific">Aphanomyces astaci</name>
    <name type="common">Crayfish plague agent</name>
    <dbReference type="NCBI Taxonomy" id="112090"/>
    <lineage>
        <taxon>Eukaryota</taxon>
        <taxon>Sar</taxon>
        <taxon>Stramenopiles</taxon>
        <taxon>Oomycota</taxon>
        <taxon>Saprolegniomycetes</taxon>
        <taxon>Saprolegniales</taxon>
        <taxon>Verrucalvaceae</taxon>
        <taxon>Aphanomyces</taxon>
    </lineage>
</organism>
<sequence length="954" mass="105899">MPFNTHATTLTNVANGSVVRFGGEDYEVVDVPGDGNCLFHSLLVPGVLPTPSHVDLRRRVVEMTMSPLWIPVVRDVLTMFYGPNFDVDTYRARLGRVGSWVGDCEMCLVAILFGVNITSFACVKDPNNVNKAVSVFSTATTLSSMNRPWASHASTELFVHFHQYGRPCTNQQWVSLNHFCALVPKFVQSNKTAKSEDRLDALNPPTATPSATTTKSKNRLEAWNPVDVMLTGIAGAMSSTASTAPAIRSAETTKASTKPAPKRAFTQLTLSSLPMWNKKPTSVKRTKTTQQKDVKKVPADVQVKTDIMMRYIGSLQAPENFVSKILRGREDAMRAEASRIKHLEHLDALEVGTVVSGVLEELVATIEATEVRLPGVKLQANSSELTWSRRAIVIGYYLHPHLGDGCMPSTLKLFGNFAKEGMVLIHTIVYNRVAHKLFHMTNKMLLVPTGTKRVGSVNPIDDEKKGVTLAVACEVYSSMLLPPFIVDTGEFGAKLMHDWHHYKKSVVVFNATHWMTQYIFTIFLAWLKTLFKGDKIGPLYCRSSIFARPGVNYSSSPAPVRVRYAPSPTGYLHLGGLRTALFNYLFAKAHGGAFLMRIEDTDQDGHAYRCFCSQERLKSLRDAAARSGSGTMYDRACLGLDAVQVAEKLARNEPHTIRLKVSEGKTTLKDLVRGYVQFDHSVIDDQVLMKSDGFPTYHLANVVDDHLMGITHVIRGEEWLSSTPKHLLLYQFLGFEPPKFAHLGLLLNEDRSKLSKRQGDVAVEDFQKKGYLAPGLVNFVALLGWNPSDGNTQEIFTLDELKHFFSMDHVNKSGSVVNVERLRWINSKHIRLLFDDPSNKADVVAMLRPYLLDHVKNIEAFDDEFVWAAASLMKVDLERVGALPDFGPLIYYFFSPPDLEASTAVEMKANLLMPLRYHLTGMEVGASIGDTFQLLGKDIALGRLVGAPSTTTTA</sequence>
<dbReference type="Gene3D" id="1.10.10.350">
    <property type="match status" value="1"/>
</dbReference>
<dbReference type="GO" id="GO:0008270">
    <property type="term" value="F:zinc ion binding"/>
    <property type="evidence" value="ECO:0007669"/>
    <property type="project" value="InterPro"/>
</dbReference>
<dbReference type="GO" id="GO:0005524">
    <property type="term" value="F:ATP binding"/>
    <property type="evidence" value="ECO:0007669"/>
    <property type="project" value="UniProtKB-KW"/>
</dbReference>
<keyword evidence="6 9" id="KW-0648">Protein biosynthesis</keyword>
<evidence type="ECO:0000256" key="4">
    <source>
        <dbReference type="ARBA" id="ARBA00022741"/>
    </source>
</evidence>
<dbReference type="InterPro" id="IPR033910">
    <property type="entry name" value="GluRS_core"/>
</dbReference>
<evidence type="ECO:0000313" key="12">
    <source>
        <dbReference type="EMBL" id="RHZ27487.1"/>
    </source>
</evidence>
<dbReference type="GO" id="GO:0004818">
    <property type="term" value="F:glutamate-tRNA ligase activity"/>
    <property type="evidence" value="ECO:0007669"/>
    <property type="project" value="UniProtKB-EC"/>
</dbReference>
<feature type="compositionally biased region" description="Low complexity" evidence="10">
    <location>
        <begin position="204"/>
        <end position="215"/>
    </location>
</feature>
<feature type="region of interest" description="Disordered" evidence="10">
    <location>
        <begin position="193"/>
        <end position="216"/>
    </location>
</feature>
<dbReference type="NCBIfam" id="TIGR00464">
    <property type="entry name" value="gltX_bact"/>
    <property type="match status" value="1"/>
</dbReference>
<dbReference type="InterPro" id="IPR008925">
    <property type="entry name" value="aa_tRNA-synth_I_cd-bd_sf"/>
</dbReference>
<proteinExistence type="inferred from homology"/>
<evidence type="ECO:0000259" key="11">
    <source>
        <dbReference type="PROSITE" id="PS50802"/>
    </source>
</evidence>
<evidence type="ECO:0000256" key="3">
    <source>
        <dbReference type="ARBA" id="ARBA00022598"/>
    </source>
</evidence>
<keyword evidence="7 9" id="KW-0030">Aminoacyl-tRNA synthetase</keyword>
<reference evidence="12 13" key="1">
    <citation type="submission" date="2018-08" db="EMBL/GenBank/DDBJ databases">
        <title>Aphanomyces genome sequencing and annotation.</title>
        <authorList>
            <person name="Minardi D."/>
            <person name="Oidtmann B."/>
            <person name="Van Der Giezen M."/>
            <person name="Studholme D.J."/>
        </authorList>
    </citation>
    <scope>NUCLEOTIDE SEQUENCE [LARGE SCALE GENOMIC DNA]</scope>
    <source>
        <strain evidence="12 13">Da</strain>
    </source>
</reference>
<dbReference type="AlphaFoldDB" id="A0A418FCT9"/>
<evidence type="ECO:0000256" key="5">
    <source>
        <dbReference type="ARBA" id="ARBA00022840"/>
    </source>
</evidence>
<dbReference type="Pfam" id="PF00749">
    <property type="entry name" value="tRNA-synt_1c"/>
    <property type="match status" value="2"/>
</dbReference>
<dbReference type="PROSITE" id="PS50802">
    <property type="entry name" value="OTU"/>
    <property type="match status" value="1"/>
</dbReference>
<protein>
    <recommendedName>
        <fullName evidence="2">glutamate--tRNA ligase</fullName>
        <ecNumber evidence="2">6.1.1.17</ecNumber>
    </recommendedName>
    <alternativeName>
        <fullName evidence="8">Glutamyl-tRNA synthetase</fullName>
    </alternativeName>
</protein>